<evidence type="ECO:0000313" key="1">
    <source>
        <dbReference type="EMBL" id="CAI5446787.1"/>
    </source>
</evidence>
<dbReference type="Proteomes" id="UP001152747">
    <property type="component" value="Unassembled WGS sequence"/>
</dbReference>
<comment type="caution">
    <text evidence="1">The sequence shown here is derived from an EMBL/GenBank/DDBJ whole genome shotgun (WGS) entry which is preliminary data.</text>
</comment>
<dbReference type="AlphaFoldDB" id="A0A9P1IP43"/>
<dbReference type="EMBL" id="CANHGI010000004">
    <property type="protein sequence ID" value="CAI5446787.1"/>
    <property type="molecule type" value="Genomic_DNA"/>
</dbReference>
<accession>A0A9P1IP43</accession>
<gene>
    <name evidence="1" type="ORF">CAMP_LOCUS9424</name>
</gene>
<dbReference type="PANTHER" id="PTHR36981">
    <property type="entry name" value="ZGC:195170"/>
    <property type="match status" value="1"/>
</dbReference>
<name>A0A9P1IP43_9PELO</name>
<evidence type="ECO:0000313" key="2">
    <source>
        <dbReference type="Proteomes" id="UP001152747"/>
    </source>
</evidence>
<protein>
    <submittedName>
        <fullName evidence="1">Uncharacterized protein</fullName>
    </submittedName>
</protein>
<keyword evidence="2" id="KW-1185">Reference proteome</keyword>
<sequence>MEEGELSDKSNQKANIIREELDGFEKNWMEMDSRRIEWRLIDDGSREDGDLGNSSNTKISGKTNFVENVKMMEEIMQVVELDEQIIGNELDGDMMIDDDLGNSSNTKISGKTNFVENVKMMEEIMQVVELDEQIIGNELDGDMMIDDDLGNSSNTKISGKTNFEENMKMMEENMEESGNGSNTYDSKYDPTEEEMENHRKLIKDKELLLSKKAVNMLFRERDVVCYCGKCVDLDELEYCCGLIYPINLNIQKRMGQKMSEKLDEIFWNGNFDKCIVECANFNKYLREEMVQTFESGYKYALNKNVCEWKSENYRFYSYSMLVSDLHLQLKKKRIPLPACVIRAIRQKWPSETYTGFLSAFPYAYEEEF</sequence>
<dbReference type="OrthoDB" id="5798249at2759"/>
<reference evidence="1" key="1">
    <citation type="submission" date="2022-11" db="EMBL/GenBank/DDBJ databases">
        <authorList>
            <person name="Kikuchi T."/>
        </authorList>
    </citation>
    <scope>NUCLEOTIDE SEQUENCE</scope>
    <source>
        <strain evidence="1">PS1010</strain>
    </source>
</reference>
<dbReference type="PANTHER" id="PTHR36981:SF1">
    <property type="entry name" value="P2X PURINORECEPTOR 7 INTRACELLULAR DOMAIN-CONTAINING PROTEIN"/>
    <property type="match status" value="1"/>
</dbReference>
<organism evidence="1 2">
    <name type="scientific">Caenorhabditis angaria</name>
    <dbReference type="NCBI Taxonomy" id="860376"/>
    <lineage>
        <taxon>Eukaryota</taxon>
        <taxon>Metazoa</taxon>
        <taxon>Ecdysozoa</taxon>
        <taxon>Nematoda</taxon>
        <taxon>Chromadorea</taxon>
        <taxon>Rhabditida</taxon>
        <taxon>Rhabditina</taxon>
        <taxon>Rhabditomorpha</taxon>
        <taxon>Rhabditoidea</taxon>
        <taxon>Rhabditidae</taxon>
        <taxon>Peloderinae</taxon>
        <taxon>Caenorhabditis</taxon>
    </lineage>
</organism>
<proteinExistence type="predicted"/>